<dbReference type="OrthoDB" id="1718237at2759"/>
<dbReference type="SMART" id="SM00614">
    <property type="entry name" value="ZnF_BED"/>
    <property type="match status" value="1"/>
</dbReference>
<gene>
    <name evidence="10" type="ORF">CTI12_AA253920</name>
</gene>
<dbReference type="InterPro" id="IPR012337">
    <property type="entry name" value="RNaseH-like_sf"/>
</dbReference>
<reference evidence="10 11" key="1">
    <citation type="journal article" date="2018" name="Mol. Plant">
        <title>The genome of Artemisia annua provides insight into the evolution of Asteraceae family and artemisinin biosynthesis.</title>
        <authorList>
            <person name="Shen Q."/>
            <person name="Zhang L."/>
            <person name="Liao Z."/>
            <person name="Wang S."/>
            <person name="Yan T."/>
            <person name="Shi P."/>
            <person name="Liu M."/>
            <person name="Fu X."/>
            <person name="Pan Q."/>
            <person name="Wang Y."/>
            <person name="Lv Z."/>
            <person name="Lu X."/>
            <person name="Zhang F."/>
            <person name="Jiang W."/>
            <person name="Ma Y."/>
            <person name="Chen M."/>
            <person name="Hao X."/>
            <person name="Li L."/>
            <person name="Tang Y."/>
            <person name="Lv G."/>
            <person name="Zhou Y."/>
            <person name="Sun X."/>
            <person name="Brodelius P.E."/>
            <person name="Rose J.K.C."/>
            <person name="Tang K."/>
        </authorList>
    </citation>
    <scope>NUCLEOTIDE SEQUENCE [LARGE SCALE GENOMIC DNA]</scope>
    <source>
        <strain evidence="11">cv. Huhao1</strain>
        <tissue evidence="10">Leaf</tissue>
    </source>
</reference>
<feature type="domain" description="BED-type" evidence="9">
    <location>
        <begin position="27"/>
        <end position="87"/>
    </location>
</feature>
<evidence type="ECO:0000256" key="5">
    <source>
        <dbReference type="ARBA" id="ARBA00023125"/>
    </source>
</evidence>
<proteinExistence type="predicted"/>
<dbReference type="Proteomes" id="UP000245207">
    <property type="component" value="Unassembled WGS sequence"/>
</dbReference>
<name>A0A2U1NL89_ARTAN</name>
<dbReference type="InterPro" id="IPR025525">
    <property type="entry name" value="hAT-like_transposase_RNase-H"/>
</dbReference>
<keyword evidence="2 7" id="KW-0863">Zinc-finger</keyword>
<evidence type="ECO:0000256" key="8">
    <source>
        <dbReference type="SAM" id="MobiDB-lite"/>
    </source>
</evidence>
<evidence type="ECO:0000256" key="2">
    <source>
        <dbReference type="ARBA" id="ARBA00022771"/>
    </source>
</evidence>
<evidence type="ECO:0000256" key="6">
    <source>
        <dbReference type="ARBA" id="ARBA00023163"/>
    </source>
</evidence>
<dbReference type="STRING" id="35608.A0A2U1NL89"/>
<dbReference type="EMBL" id="PKPP01002591">
    <property type="protein sequence ID" value="PWA74273.1"/>
    <property type="molecule type" value="Genomic_DNA"/>
</dbReference>
<evidence type="ECO:0000313" key="10">
    <source>
        <dbReference type="EMBL" id="PWA74273.1"/>
    </source>
</evidence>
<dbReference type="InterPro" id="IPR003656">
    <property type="entry name" value="Znf_BED"/>
</dbReference>
<evidence type="ECO:0000256" key="1">
    <source>
        <dbReference type="ARBA" id="ARBA00022723"/>
    </source>
</evidence>
<dbReference type="PANTHER" id="PTHR46481">
    <property type="entry name" value="ZINC FINGER BED DOMAIN-CONTAINING PROTEIN 4"/>
    <property type="match status" value="1"/>
</dbReference>
<comment type="caution">
    <text evidence="10">The sequence shown here is derived from an EMBL/GenBank/DDBJ whole genome shotgun (WGS) entry which is preliminary data.</text>
</comment>
<keyword evidence="4" id="KW-0805">Transcription regulation</keyword>
<dbReference type="PROSITE" id="PS50808">
    <property type="entry name" value="ZF_BED"/>
    <property type="match status" value="1"/>
</dbReference>
<dbReference type="GO" id="GO:0003677">
    <property type="term" value="F:DNA binding"/>
    <property type="evidence" value="ECO:0007669"/>
    <property type="project" value="UniProtKB-KW"/>
</dbReference>
<dbReference type="Pfam" id="PF14372">
    <property type="entry name" value="hAT-like_RNase-H"/>
    <property type="match status" value="1"/>
</dbReference>
<keyword evidence="11" id="KW-1185">Reference proteome</keyword>
<organism evidence="10 11">
    <name type="scientific">Artemisia annua</name>
    <name type="common">Sweet wormwood</name>
    <dbReference type="NCBI Taxonomy" id="35608"/>
    <lineage>
        <taxon>Eukaryota</taxon>
        <taxon>Viridiplantae</taxon>
        <taxon>Streptophyta</taxon>
        <taxon>Embryophyta</taxon>
        <taxon>Tracheophyta</taxon>
        <taxon>Spermatophyta</taxon>
        <taxon>Magnoliopsida</taxon>
        <taxon>eudicotyledons</taxon>
        <taxon>Gunneridae</taxon>
        <taxon>Pentapetalae</taxon>
        <taxon>asterids</taxon>
        <taxon>campanulids</taxon>
        <taxon>Asterales</taxon>
        <taxon>Asteraceae</taxon>
        <taxon>Asteroideae</taxon>
        <taxon>Anthemideae</taxon>
        <taxon>Artemisiinae</taxon>
        <taxon>Artemisia</taxon>
    </lineage>
</organism>
<evidence type="ECO:0000256" key="7">
    <source>
        <dbReference type="PROSITE-ProRule" id="PRU00027"/>
    </source>
</evidence>
<dbReference type="InterPro" id="IPR052035">
    <property type="entry name" value="ZnF_BED_domain_contain"/>
</dbReference>
<keyword evidence="1" id="KW-0479">Metal-binding</keyword>
<evidence type="ECO:0000256" key="4">
    <source>
        <dbReference type="ARBA" id="ARBA00023015"/>
    </source>
</evidence>
<keyword evidence="5" id="KW-0238">DNA-binding</keyword>
<protein>
    <submittedName>
        <fullName evidence="10">Zinc finger BED domain-containing protein RICESLEEPER 2</fullName>
    </submittedName>
</protein>
<keyword evidence="3" id="KW-0862">Zinc</keyword>
<evidence type="ECO:0000256" key="3">
    <source>
        <dbReference type="ARBA" id="ARBA00022833"/>
    </source>
</evidence>
<feature type="compositionally biased region" description="Polar residues" evidence="8">
    <location>
        <begin position="502"/>
        <end position="519"/>
    </location>
</feature>
<feature type="region of interest" description="Disordered" evidence="8">
    <location>
        <begin position="499"/>
        <end position="524"/>
    </location>
</feature>
<dbReference type="GO" id="GO:0008270">
    <property type="term" value="F:zinc ion binding"/>
    <property type="evidence" value="ECO:0007669"/>
    <property type="project" value="UniProtKB-KW"/>
</dbReference>
<sequence length="628" mass="72757">MENDDTIVVETPFFDVHDSDSSYESEPERAPIWAHYDPVRMKDNPTTRRVLCKFCKKTLAADGPSNGTSSLHRRYPCPKHPDYDKKALIELFVVGEIPFKFVEHEAFINYTKACNGRVVLPSRHKLSRDVSKYYLDERSKLLAYLSKSTTTIHLTTDSWTSSCQRTNYMVVTAHFIDDDWNMHKRIINFRPIKSHRADDISADLLKCIVGWGIKNAMTMTVDNAPSNDKAISYLIKKLPNARLYDDGKHFHVRCMAHILNLIVQEGLKVKNYHVESLSNSVRYIRKSTQRIKKFKACMKESSLESNRFLCGECPTRWNSKHDMLKIAVELRDVFFKYELVDDCYYRDLDRAPEHSDFGACKEIVEFLDKFKAKTELISSSSKPLAHLFFGEILDVDKHLRSWETKPDFRIMVQDMVDKYNKYWGKFDKLNDFMYFATILDPTMKQRLVSHGFKIMLIHKMSYEDTTDDDVLNDMVSEMVKKVVQRMEVLFKTYKTRFDTVGSKGSSQQTRNQESGNQEYSKAHGGDNDFVYDFLNLEESGSIESESELTRYLNELDILQIQITTMAAESAFSTGGRALICTQDWVRKSRKAIIDDIDDILNDDDVAREIEDGINKQNSREKGKEGVEV</sequence>
<dbReference type="PANTHER" id="PTHR46481:SF7">
    <property type="entry name" value="ZINC FINGER BED DOMAIN-CONTAINING PROTEIN RICESLEEPER 2-LIKE"/>
    <property type="match status" value="1"/>
</dbReference>
<evidence type="ECO:0000313" key="11">
    <source>
        <dbReference type="Proteomes" id="UP000245207"/>
    </source>
</evidence>
<dbReference type="AlphaFoldDB" id="A0A2U1NL89"/>
<dbReference type="SUPFAM" id="SSF53098">
    <property type="entry name" value="Ribonuclease H-like"/>
    <property type="match status" value="1"/>
</dbReference>
<keyword evidence="6" id="KW-0804">Transcription</keyword>
<accession>A0A2U1NL89</accession>
<evidence type="ECO:0000259" key="9">
    <source>
        <dbReference type="PROSITE" id="PS50808"/>
    </source>
</evidence>